<protein>
    <submittedName>
        <fullName evidence="2">Uncharacterized protein</fullName>
    </submittedName>
</protein>
<evidence type="ECO:0000313" key="1">
    <source>
        <dbReference type="Proteomes" id="UP000887574"/>
    </source>
</evidence>
<dbReference type="Proteomes" id="UP000887574">
    <property type="component" value="Unplaced"/>
</dbReference>
<reference evidence="2" key="1">
    <citation type="submission" date="2022-11" db="UniProtKB">
        <authorList>
            <consortium name="WormBaseParasite"/>
        </authorList>
    </citation>
    <scope>IDENTIFICATION</scope>
</reference>
<accession>A0A915EJ84</accession>
<dbReference type="AlphaFoldDB" id="A0A915EJ84"/>
<evidence type="ECO:0000313" key="2">
    <source>
        <dbReference type="WBParaSite" id="jg6476"/>
    </source>
</evidence>
<organism evidence="1 2">
    <name type="scientific">Ditylenchus dipsaci</name>
    <dbReference type="NCBI Taxonomy" id="166011"/>
    <lineage>
        <taxon>Eukaryota</taxon>
        <taxon>Metazoa</taxon>
        <taxon>Ecdysozoa</taxon>
        <taxon>Nematoda</taxon>
        <taxon>Chromadorea</taxon>
        <taxon>Rhabditida</taxon>
        <taxon>Tylenchina</taxon>
        <taxon>Tylenchomorpha</taxon>
        <taxon>Sphaerularioidea</taxon>
        <taxon>Anguinidae</taxon>
        <taxon>Anguininae</taxon>
        <taxon>Ditylenchus</taxon>
    </lineage>
</organism>
<name>A0A915EJ84_9BILA</name>
<sequence length="236" mass="26409">MVHVFDIKAGRPLTYALDIMHLREVTESILQVHKELPREVGLSTDIVSFSSPIRGQHDACCQKHCSRRRIRSAASLELEIGEDEEGAELEETEEDANAQINLVRHIKCSAHRLQNSVKNVFERKGSEFLDSTTLTWHNEIGGEDQACAYPPSALHAGIILQCSRLRDSTGFNECASKLDWRYADGTPMRISEADADAMNVFIEMLDNLALHDPVARRSIPYSFSPSTGLNSMLRSL</sequence>
<proteinExistence type="predicted"/>
<keyword evidence="1" id="KW-1185">Reference proteome</keyword>
<dbReference type="WBParaSite" id="jg6476">
    <property type="protein sequence ID" value="jg6476"/>
    <property type="gene ID" value="jg6476"/>
</dbReference>